<keyword evidence="5" id="KW-0067">ATP-binding</keyword>
<keyword evidence="2" id="KW-0677">Repeat</keyword>
<dbReference type="Gene3D" id="1.10.8.430">
    <property type="entry name" value="Helical domain of apoptotic protease-activating factors"/>
    <property type="match status" value="1"/>
</dbReference>
<evidence type="ECO:0000256" key="2">
    <source>
        <dbReference type="ARBA" id="ARBA00022737"/>
    </source>
</evidence>
<dbReference type="GO" id="GO:0043531">
    <property type="term" value="F:ADP binding"/>
    <property type="evidence" value="ECO:0007669"/>
    <property type="project" value="InterPro"/>
</dbReference>
<dbReference type="InterPro" id="IPR002902">
    <property type="entry name" value="GNK2"/>
</dbReference>
<dbReference type="PANTHER" id="PTHR33463">
    <property type="entry name" value="NB-ARC DOMAIN-CONTAINING PROTEIN-RELATED"/>
    <property type="match status" value="1"/>
</dbReference>
<evidence type="ECO:0000256" key="3">
    <source>
        <dbReference type="ARBA" id="ARBA00022741"/>
    </source>
</evidence>
<dbReference type="GO" id="GO:0005524">
    <property type="term" value="F:ATP binding"/>
    <property type="evidence" value="ECO:0007669"/>
    <property type="project" value="UniProtKB-KW"/>
</dbReference>
<keyword evidence="4" id="KW-0611">Plant defense</keyword>
<dbReference type="InterPro" id="IPR038408">
    <property type="entry name" value="GNK2_sf"/>
</dbReference>
<dbReference type="EMBL" id="OIVN01000733">
    <property type="protein sequence ID" value="SPC84771.1"/>
    <property type="molecule type" value="Genomic_DNA"/>
</dbReference>
<dbReference type="SMART" id="SM00382">
    <property type="entry name" value="AAA"/>
    <property type="match status" value="1"/>
</dbReference>
<feature type="domain" description="Gnk2-homologous" evidence="6">
    <location>
        <begin position="451"/>
        <end position="555"/>
    </location>
</feature>
<sequence length="621" mass="70179">MDAAISIGAKTGEYMVEPIGQQVGYLIHLNSNIKNLKDQFQKLGDKRHEVQLLIDAERMNGQVILPEVNRWVENADEIRQGLQRFIDEDVKADKKCLGGWCQDLKSCYCLGRKAEKKTQEIDAEKRKDLVIALEVEQWVQMVGNISQGLQRFIDEDKMCLDLKSRYSLSRKAKKKTLAIEKLLSDAPSLNKMSCPPPPQGIGSSSIEGFKDFESRISMIEEVLEALRDDYSNMIAICGMGGIGKTTMAKEVAKRAKDDKLFDEVVMAVVSQNQDLRKIQGQIADMLHLQLRNESLEERKNQLFSRLMDSKSVLVILDDVWEALNLTDIGIPYGGQHKRCKVLLTSRSEDACSQMETQKIVQINVLSKEEAWNLFREMAGNCIDSTPSLRSIAKEVAKECGALPVAIVTVARALANKTKDEWIAALEQLKKSIPKNILGLHPKVYSSIEFSYSYLKSDEAKSCFLLCCLFPEDFDIPIEYLVRYGVGRRLFAKIDNVAEARNKVSAIALCSPDISPNECRSCINESSYNLLQACPYQKEAIIWPNKCSLRYSYKSIFGIMETYPILAFYNIANFSDVEEFNKVLYPLLDSLRNRASSGNSTRKFAQVLKDHFFISKLASRIS</sequence>
<proteinExistence type="predicted"/>
<reference evidence="7" key="1">
    <citation type="submission" date="2018-02" db="EMBL/GenBank/DDBJ databases">
        <authorList>
            <person name="Cohen D.B."/>
            <person name="Kent A.D."/>
        </authorList>
    </citation>
    <scope>NUCLEOTIDE SEQUENCE</scope>
</reference>
<dbReference type="PANTHER" id="PTHR33463:SF198">
    <property type="entry name" value="RPP4C3"/>
    <property type="match status" value="1"/>
</dbReference>
<dbReference type="InterPro" id="IPR002182">
    <property type="entry name" value="NB-ARC"/>
</dbReference>
<keyword evidence="3" id="KW-0547">Nucleotide-binding</keyword>
<dbReference type="GO" id="GO:0006952">
    <property type="term" value="P:defense response"/>
    <property type="evidence" value="ECO:0007669"/>
    <property type="project" value="UniProtKB-KW"/>
</dbReference>
<evidence type="ECO:0000313" key="7">
    <source>
        <dbReference type="EMBL" id="SPC84771.1"/>
    </source>
</evidence>
<dbReference type="CDD" id="cd23509">
    <property type="entry name" value="Gnk2-like"/>
    <property type="match status" value="1"/>
</dbReference>
<dbReference type="Pfam" id="PF00931">
    <property type="entry name" value="NB-ARC"/>
    <property type="match status" value="1"/>
</dbReference>
<dbReference type="Gene3D" id="3.40.50.300">
    <property type="entry name" value="P-loop containing nucleotide triphosphate hydrolases"/>
    <property type="match status" value="1"/>
</dbReference>
<evidence type="ECO:0000256" key="4">
    <source>
        <dbReference type="ARBA" id="ARBA00022821"/>
    </source>
</evidence>
<dbReference type="PROSITE" id="PS51473">
    <property type="entry name" value="GNK2"/>
    <property type="match status" value="1"/>
</dbReference>
<gene>
    <name evidence="7" type="ORF">FSB_LOCUS12653</name>
</gene>
<dbReference type="PRINTS" id="PR00364">
    <property type="entry name" value="DISEASERSIST"/>
</dbReference>
<keyword evidence="1" id="KW-0732">Signal</keyword>
<organism evidence="7">
    <name type="scientific">Fagus sylvatica</name>
    <name type="common">Beechnut</name>
    <dbReference type="NCBI Taxonomy" id="28930"/>
    <lineage>
        <taxon>Eukaryota</taxon>
        <taxon>Viridiplantae</taxon>
        <taxon>Streptophyta</taxon>
        <taxon>Embryophyta</taxon>
        <taxon>Tracheophyta</taxon>
        <taxon>Spermatophyta</taxon>
        <taxon>Magnoliopsida</taxon>
        <taxon>eudicotyledons</taxon>
        <taxon>Gunneridae</taxon>
        <taxon>Pentapetalae</taxon>
        <taxon>rosids</taxon>
        <taxon>fabids</taxon>
        <taxon>Fagales</taxon>
        <taxon>Fagaceae</taxon>
        <taxon>Fagus</taxon>
    </lineage>
</organism>
<evidence type="ECO:0000259" key="6">
    <source>
        <dbReference type="PROSITE" id="PS51473"/>
    </source>
</evidence>
<dbReference type="InterPro" id="IPR027417">
    <property type="entry name" value="P-loop_NTPase"/>
</dbReference>
<dbReference type="FunFam" id="3.40.50.300:FF:001091">
    <property type="entry name" value="Probable disease resistance protein At1g61300"/>
    <property type="match status" value="1"/>
</dbReference>
<evidence type="ECO:0000256" key="5">
    <source>
        <dbReference type="ARBA" id="ARBA00022840"/>
    </source>
</evidence>
<accession>A0A2N9FD06</accession>
<dbReference type="Pfam" id="PF01657">
    <property type="entry name" value="Stress-antifung"/>
    <property type="match status" value="1"/>
</dbReference>
<dbReference type="InterPro" id="IPR050905">
    <property type="entry name" value="Plant_NBS-LRR"/>
</dbReference>
<dbReference type="AlphaFoldDB" id="A0A2N9FD06"/>
<dbReference type="InterPro" id="IPR042197">
    <property type="entry name" value="Apaf_helical"/>
</dbReference>
<name>A0A2N9FD06_FAGSY</name>
<evidence type="ECO:0000256" key="1">
    <source>
        <dbReference type="ARBA" id="ARBA00022729"/>
    </source>
</evidence>
<dbReference type="SUPFAM" id="SSF52540">
    <property type="entry name" value="P-loop containing nucleoside triphosphate hydrolases"/>
    <property type="match status" value="1"/>
</dbReference>
<dbReference type="Gene3D" id="3.30.430.20">
    <property type="entry name" value="Gnk2 domain, C-X8-C-X2-C motif"/>
    <property type="match status" value="1"/>
</dbReference>
<protein>
    <recommendedName>
        <fullName evidence="6">Gnk2-homologous domain-containing protein</fullName>
    </recommendedName>
</protein>
<dbReference type="InterPro" id="IPR003593">
    <property type="entry name" value="AAA+_ATPase"/>
</dbReference>